<proteinExistence type="predicted"/>
<gene>
    <name evidence="1" type="primary">CSON003834</name>
</gene>
<name>A0A336LDJ0_CULSO</name>
<organism evidence="1">
    <name type="scientific">Culicoides sonorensis</name>
    <name type="common">Biting midge</name>
    <dbReference type="NCBI Taxonomy" id="179676"/>
    <lineage>
        <taxon>Eukaryota</taxon>
        <taxon>Metazoa</taxon>
        <taxon>Ecdysozoa</taxon>
        <taxon>Arthropoda</taxon>
        <taxon>Hexapoda</taxon>
        <taxon>Insecta</taxon>
        <taxon>Pterygota</taxon>
        <taxon>Neoptera</taxon>
        <taxon>Endopterygota</taxon>
        <taxon>Diptera</taxon>
        <taxon>Nematocera</taxon>
        <taxon>Chironomoidea</taxon>
        <taxon>Ceratopogonidae</taxon>
        <taxon>Ceratopogoninae</taxon>
        <taxon>Culicoides</taxon>
        <taxon>Monoculicoides</taxon>
    </lineage>
</organism>
<evidence type="ECO:0000313" key="2">
    <source>
        <dbReference type="EMBL" id="SSX31576.1"/>
    </source>
</evidence>
<sequence length="180" mass="21198">MNSVTIPWNVRKFHELPYQSYFIDCDHYHKSLYLTDLSWISSKLICLGVCSFIEDAMICNKNKDALHVEILCQIVSKNFTSLNYDGEQFYSHVRQFIESNQDFESLSVLPEVKQKWIAFIRIERLWLKPKNMLTMNDKVETYSYDIALSLNCKGNYIALLSKAGQEICVWDIERDANQKY</sequence>
<dbReference type="AlphaFoldDB" id="A0A336LDJ0"/>
<dbReference type="VEuPathDB" id="VectorBase:CSON003834"/>
<accession>A0A336LDJ0</accession>
<dbReference type="EMBL" id="UFQT01001734">
    <property type="protein sequence ID" value="SSX31576.1"/>
    <property type="molecule type" value="Genomic_DNA"/>
</dbReference>
<dbReference type="EMBL" id="UFQS01001734">
    <property type="protein sequence ID" value="SSX12087.1"/>
    <property type="molecule type" value="Genomic_DNA"/>
</dbReference>
<evidence type="ECO:0000313" key="1">
    <source>
        <dbReference type="EMBL" id="SSX12087.1"/>
    </source>
</evidence>
<reference evidence="2" key="2">
    <citation type="submission" date="2018-07" db="EMBL/GenBank/DDBJ databases">
        <authorList>
            <person name="Quirk P.G."/>
            <person name="Krulwich T.A."/>
        </authorList>
    </citation>
    <scope>NUCLEOTIDE SEQUENCE</scope>
</reference>
<protein>
    <submittedName>
        <fullName evidence="1">CSON003834 protein</fullName>
    </submittedName>
</protein>
<reference evidence="1" key="1">
    <citation type="submission" date="2018-04" db="EMBL/GenBank/DDBJ databases">
        <authorList>
            <person name="Go L.Y."/>
            <person name="Mitchell J.A."/>
        </authorList>
    </citation>
    <scope>NUCLEOTIDE SEQUENCE</scope>
    <source>
        <tissue evidence="1">Whole organism</tissue>
    </source>
</reference>